<dbReference type="STRING" id="34690.A0A182TQG9"/>
<feature type="domain" description="RING-type" evidence="8">
    <location>
        <begin position="111"/>
        <end position="152"/>
    </location>
</feature>
<evidence type="ECO:0000256" key="4">
    <source>
        <dbReference type="ARBA" id="ARBA00022771"/>
    </source>
</evidence>
<dbReference type="InterPro" id="IPR008974">
    <property type="entry name" value="TRAF-like"/>
</dbReference>
<dbReference type="PROSITE" id="PS50119">
    <property type="entry name" value="ZF_BBOX"/>
    <property type="match status" value="1"/>
</dbReference>
<dbReference type="GO" id="GO:0006513">
    <property type="term" value="P:protein monoubiquitination"/>
    <property type="evidence" value="ECO:0007669"/>
    <property type="project" value="TreeGrafter"/>
</dbReference>
<dbReference type="CDD" id="cd00121">
    <property type="entry name" value="MATH"/>
    <property type="match status" value="1"/>
</dbReference>
<dbReference type="GO" id="GO:0016235">
    <property type="term" value="C:aggresome"/>
    <property type="evidence" value="ECO:0007669"/>
    <property type="project" value="TreeGrafter"/>
</dbReference>
<evidence type="ECO:0000259" key="8">
    <source>
        <dbReference type="PROSITE" id="PS50089"/>
    </source>
</evidence>
<dbReference type="Pfam" id="PF00643">
    <property type="entry name" value="zf-B_box"/>
    <property type="match status" value="1"/>
</dbReference>
<dbReference type="GO" id="GO:0070842">
    <property type="term" value="P:aggresome assembly"/>
    <property type="evidence" value="ECO:0007669"/>
    <property type="project" value="TreeGrafter"/>
</dbReference>
<keyword evidence="5" id="KW-0862">Zinc</keyword>
<dbReference type="GO" id="GO:0008270">
    <property type="term" value="F:zinc ion binding"/>
    <property type="evidence" value="ECO:0007669"/>
    <property type="project" value="UniProtKB-KW"/>
</dbReference>
<dbReference type="Gene3D" id="2.60.210.10">
    <property type="entry name" value="Apoptosis, Tumor Necrosis Factor Receptor Associated Protein 2, Chain A"/>
    <property type="match status" value="1"/>
</dbReference>
<dbReference type="SUPFAM" id="SSF57850">
    <property type="entry name" value="RING/U-box"/>
    <property type="match status" value="1"/>
</dbReference>
<dbReference type="PANTHER" id="PTHR36754:SF2">
    <property type="entry name" value="E3 UBIQUITIN-PROTEIN LIGASE TRIM37"/>
    <property type="match status" value="1"/>
</dbReference>
<evidence type="ECO:0000256" key="5">
    <source>
        <dbReference type="ARBA" id="ARBA00022833"/>
    </source>
</evidence>
<dbReference type="GO" id="GO:0005164">
    <property type="term" value="F:tumor necrosis factor receptor binding"/>
    <property type="evidence" value="ECO:0007669"/>
    <property type="project" value="TreeGrafter"/>
</dbReference>
<evidence type="ECO:0000259" key="9">
    <source>
        <dbReference type="PROSITE" id="PS50119"/>
    </source>
</evidence>
<protein>
    <recommendedName>
        <fullName evidence="13">RING-type domain-containing protein</fullName>
    </recommendedName>
</protein>
<evidence type="ECO:0000313" key="12">
    <source>
        <dbReference type="Proteomes" id="UP000075902"/>
    </source>
</evidence>
<feature type="compositionally biased region" description="Polar residues" evidence="7">
    <location>
        <begin position="67"/>
        <end position="85"/>
    </location>
</feature>
<dbReference type="Proteomes" id="UP000075902">
    <property type="component" value="Unassembled WGS sequence"/>
</dbReference>
<dbReference type="Gene3D" id="3.30.160.60">
    <property type="entry name" value="Classic Zinc Finger"/>
    <property type="match status" value="1"/>
</dbReference>
<dbReference type="InterPro" id="IPR002083">
    <property type="entry name" value="MATH/TRAF_dom"/>
</dbReference>
<dbReference type="GO" id="GO:0031625">
    <property type="term" value="F:ubiquitin protein ligase binding"/>
    <property type="evidence" value="ECO:0007669"/>
    <property type="project" value="TreeGrafter"/>
</dbReference>
<evidence type="ECO:0000256" key="3">
    <source>
        <dbReference type="ARBA" id="ARBA00022723"/>
    </source>
</evidence>
<dbReference type="PROSITE" id="PS50144">
    <property type="entry name" value="MATH"/>
    <property type="match status" value="1"/>
</dbReference>
<dbReference type="InterPro" id="IPR013083">
    <property type="entry name" value="Znf_RING/FYVE/PHD"/>
</dbReference>
<reference evidence="12" key="1">
    <citation type="submission" date="2014-01" db="EMBL/GenBank/DDBJ databases">
        <title>The Genome Sequence of Anopheles melas CM1001059_A (V2).</title>
        <authorList>
            <consortium name="The Broad Institute Genomics Platform"/>
            <person name="Neafsey D.E."/>
            <person name="Besansky N."/>
            <person name="Howell P."/>
            <person name="Walton C."/>
            <person name="Young S.K."/>
            <person name="Zeng Q."/>
            <person name="Gargeya S."/>
            <person name="Fitzgerald M."/>
            <person name="Haas B."/>
            <person name="Abouelleil A."/>
            <person name="Allen A.W."/>
            <person name="Alvarado L."/>
            <person name="Arachchi H.M."/>
            <person name="Berlin A.M."/>
            <person name="Chapman S.B."/>
            <person name="Gainer-Dewar J."/>
            <person name="Goldberg J."/>
            <person name="Griggs A."/>
            <person name="Gujja S."/>
            <person name="Hansen M."/>
            <person name="Howarth C."/>
            <person name="Imamovic A."/>
            <person name="Ireland A."/>
            <person name="Larimer J."/>
            <person name="McCowan C."/>
            <person name="Murphy C."/>
            <person name="Pearson M."/>
            <person name="Poon T.W."/>
            <person name="Priest M."/>
            <person name="Roberts A."/>
            <person name="Saif S."/>
            <person name="Shea T."/>
            <person name="Sisk P."/>
            <person name="Sykes S."/>
            <person name="Wortman J."/>
            <person name="Nusbaum C."/>
            <person name="Birren B."/>
        </authorList>
    </citation>
    <scope>NUCLEOTIDE SEQUENCE [LARGE SCALE GENOMIC DNA]</scope>
    <source>
        <strain evidence="12">CM1001059</strain>
    </source>
</reference>
<dbReference type="PANTHER" id="PTHR36754">
    <property type="entry name" value="E3 UBIQUITIN-PROTEIN LIGASE TRIM37"/>
    <property type="match status" value="1"/>
</dbReference>
<dbReference type="InterPro" id="IPR000315">
    <property type="entry name" value="Znf_B-box"/>
</dbReference>
<evidence type="ECO:0000313" key="11">
    <source>
        <dbReference type="EnsemblMetazoa" id="AMEC006514-PA"/>
    </source>
</evidence>
<dbReference type="InterPro" id="IPR053003">
    <property type="entry name" value="TRIM_RBCC_E3_ubiq-ligases"/>
</dbReference>
<dbReference type="CDD" id="cd16619">
    <property type="entry name" value="mRING-HC-C4C4_TRIM37_C-VIII"/>
    <property type="match status" value="1"/>
</dbReference>
<dbReference type="Gene3D" id="3.30.40.10">
    <property type="entry name" value="Zinc/RING finger domain, C3HC4 (zinc finger)"/>
    <property type="match status" value="1"/>
</dbReference>
<dbReference type="GO" id="GO:0051865">
    <property type="term" value="P:protein autoubiquitination"/>
    <property type="evidence" value="ECO:0007669"/>
    <property type="project" value="TreeGrafter"/>
</dbReference>
<evidence type="ECO:0000256" key="2">
    <source>
        <dbReference type="ARBA" id="ARBA00022490"/>
    </source>
</evidence>
<feature type="region of interest" description="Disordered" evidence="7">
    <location>
        <begin position="1"/>
        <end position="89"/>
    </location>
</feature>
<keyword evidence="12" id="KW-1185">Reference proteome</keyword>
<proteinExistence type="predicted"/>
<evidence type="ECO:0000259" key="10">
    <source>
        <dbReference type="PROSITE" id="PS50144"/>
    </source>
</evidence>
<feature type="domain" description="B box-type" evidence="9">
    <location>
        <begin position="197"/>
        <end position="243"/>
    </location>
</feature>
<dbReference type="PROSITE" id="PS50089">
    <property type="entry name" value="ZF_RING_2"/>
    <property type="match status" value="1"/>
</dbReference>
<comment type="subcellular location">
    <subcellularLocation>
        <location evidence="1">Cytoplasm</location>
    </subcellularLocation>
</comment>
<evidence type="ECO:0008006" key="13">
    <source>
        <dbReference type="Google" id="ProtNLM"/>
    </source>
</evidence>
<dbReference type="Pfam" id="PF22486">
    <property type="entry name" value="MATH_2"/>
    <property type="match status" value="1"/>
</dbReference>
<keyword evidence="3" id="KW-0479">Metal-binding</keyword>
<dbReference type="GO" id="GO:0061630">
    <property type="term" value="F:ubiquitin protein ligase activity"/>
    <property type="evidence" value="ECO:0007669"/>
    <property type="project" value="TreeGrafter"/>
</dbReference>
<dbReference type="SUPFAM" id="SSF57845">
    <property type="entry name" value="B-box zinc-binding domain"/>
    <property type="match status" value="1"/>
</dbReference>
<feature type="compositionally biased region" description="Low complexity" evidence="7">
    <location>
        <begin position="39"/>
        <end position="66"/>
    </location>
</feature>
<evidence type="ECO:0000256" key="7">
    <source>
        <dbReference type="SAM" id="MobiDB-lite"/>
    </source>
</evidence>
<dbReference type="VEuPathDB" id="VectorBase:AMEC006514"/>
<dbReference type="AlphaFoldDB" id="A0A182TQG9"/>
<dbReference type="EnsemblMetazoa" id="AMEC006514-RA">
    <property type="protein sequence ID" value="AMEC006514-PA"/>
    <property type="gene ID" value="AMEC006514"/>
</dbReference>
<evidence type="ECO:0000256" key="6">
    <source>
        <dbReference type="PROSITE-ProRule" id="PRU00024"/>
    </source>
</evidence>
<dbReference type="InterPro" id="IPR001841">
    <property type="entry name" value="Znf_RING"/>
</dbReference>
<dbReference type="GO" id="GO:0005778">
    <property type="term" value="C:peroxisomal membrane"/>
    <property type="evidence" value="ECO:0007669"/>
    <property type="project" value="TreeGrafter"/>
</dbReference>
<reference evidence="11" key="2">
    <citation type="submission" date="2020-05" db="UniProtKB">
        <authorList>
            <consortium name="EnsemblMetazoa"/>
        </authorList>
    </citation>
    <scope>IDENTIFICATION</scope>
    <source>
        <strain evidence="11">CM1001059</strain>
    </source>
</reference>
<dbReference type="SUPFAM" id="SSF49599">
    <property type="entry name" value="TRAF domain-like"/>
    <property type="match status" value="1"/>
</dbReference>
<dbReference type="SMART" id="SM00336">
    <property type="entry name" value="BBOX"/>
    <property type="match status" value="1"/>
</dbReference>
<organism evidence="11 12">
    <name type="scientific">Anopheles melas</name>
    <dbReference type="NCBI Taxonomy" id="34690"/>
    <lineage>
        <taxon>Eukaryota</taxon>
        <taxon>Metazoa</taxon>
        <taxon>Ecdysozoa</taxon>
        <taxon>Arthropoda</taxon>
        <taxon>Hexapoda</taxon>
        <taxon>Insecta</taxon>
        <taxon>Pterygota</taxon>
        <taxon>Neoptera</taxon>
        <taxon>Endopterygota</taxon>
        <taxon>Diptera</taxon>
        <taxon>Nematocera</taxon>
        <taxon>Culicoidea</taxon>
        <taxon>Culicidae</taxon>
        <taxon>Anophelinae</taxon>
        <taxon>Anopheles</taxon>
    </lineage>
</organism>
<keyword evidence="4 6" id="KW-0863">Zinc-finger</keyword>
<sequence length="527" mass="59595">MMCDDAGNAAENPGNQLQDLSLVGMASSSNRSDTRRHASSTASAHSSTIPGSSSASTSSPGAPTTSYHSSMSCSPPDSPNATLALSASSSSARDASSRRHVLSHINDIFKCTICFGRLEDPHLCPQCSKLYCYDCIGEWLDSGSSQCCPNCKIFLQLEQLVKVRWFDDIQQLQRNLRALTCGSEERDGKPGEESVVPAADLCPKHRKRVNFYCSTCEQCVCEVCATGGDGDAGQHRDHTFKALQVTYEQHVALLDGELEKVEHYRDKLSLLLDKIDRNVELIRRVKTVKHKELEAIMVAALNSLDRQEEQKLTKLRVHQFKLMTEIEEVNEKLQAMRYDMEFHSKPQLIQMKPKIVAACNAIRLLPIRDFKQIRVPASLKIEIPHLFETGVFVVQNFSTFDDNKVVYSNEFSDCMGRTWRIMAWCVISEDHFGIYLELVHGRPCWMECTFQLIHLDPEKTISKTIRQYFDRTPQKGWGLRDFVTLKTILEEDYLRLNDSLELLYNIRPCSPTETDHALDADESSSEH</sequence>
<feature type="domain" description="MATH" evidence="10">
    <location>
        <begin position="387"/>
        <end position="506"/>
    </location>
</feature>
<name>A0A182TQG9_9DIPT</name>
<keyword evidence="2" id="KW-0963">Cytoplasm</keyword>
<accession>A0A182TQG9</accession>
<evidence type="ECO:0000256" key="1">
    <source>
        <dbReference type="ARBA" id="ARBA00004496"/>
    </source>
</evidence>